<evidence type="ECO:0000313" key="11">
    <source>
        <dbReference type="EMBL" id="KON96746.1"/>
    </source>
</evidence>
<dbReference type="GO" id="GO:0016989">
    <property type="term" value="F:sigma factor antagonist activity"/>
    <property type="evidence" value="ECO:0007669"/>
    <property type="project" value="TreeGrafter"/>
</dbReference>
<feature type="transmembrane region" description="Helical" evidence="9">
    <location>
        <begin position="91"/>
        <end position="111"/>
    </location>
</feature>
<dbReference type="Gene3D" id="1.10.10.1320">
    <property type="entry name" value="Anti-sigma factor, zinc-finger domain"/>
    <property type="match status" value="1"/>
</dbReference>
<name>A0A0D1WNA5_ANEMI</name>
<evidence type="ECO:0000256" key="8">
    <source>
        <dbReference type="ARBA" id="ARBA00030803"/>
    </source>
</evidence>
<proteinExistence type="predicted"/>
<reference evidence="12 14" key="2">
    <citation type="submission" date="2016-10" db="EMBL/GenBank/DDBJ databases">
        <authorList>
            <person name="de Groot N.N."/>
        </authorList>
    </citation>
    <scope>NUCLEOTIDE SEQUENCE [LARGE SCALE GENOMIC DNA]</scope>
    <source>
        <strain evidence="12 14">DSM 2895</strain>
    </source>
</reference>
<dbReference type="Proteomes" id="UP000037269">
    <property type="component" value="Unassembled WGS sequence"/>
</dbReference>
<dbReference type="PATRIC" id="fig|47500.8.peg.6388"/>
<dbReference type="GO" id="GO:0005886">
    <property type="term" value="C:plasma membrane"/>
    <property type="evidence" value="ECO:0007669"/>
    <property type="project" value="UniProtKB-SubCell"/>
</dbReference>
<evidence type="ECO:0000256" key="9">
    <source>
        <dbReference type="SAM" id="Phobius"/>
    </source>
</evidence>
<feature type="domain" description="Anti-sigma K factor RskA C-terminal" evidence="10">
    <location>
        <begin position="99"/>
        <end position="234"/>
    </location>
</feature>
<dbReference type="RefSeq" id="WP_043063477.1">
    <property type="nucleotide sequence ID" value="NZ_BJOA01000215.1"/>
</dbReference>
<comment type="subcellular location">
    <subcellularLocation>
        <location evidence="2">Cell membrane</location>
    </subcellularLocation>
    <subcellularLocation>
        <location evidence="1">Membrane</location>
        <topology evidence="1">Single-pass membrane protein</topology>
    </subcellularLocation>
</comment>
<protein>
    <recommendedName>
        <fullName evidence="8">Regulator of SigK</fullName>
    </recommendedName>
    <alternativeName>
        <fullName evidence="7">Sigma-K anti-sigma factor RskA</fullName>
    </alternativeName>
</protein>
<dbReference type="InterPro" id="IPR041916">
    <property type="entry name" value="Anti_sigma_zinc_sf"/>
</dbReference>
<keyword evidence="3" id="KW-1003">Cell membrane</keyword>
<evidence type="ECO:0000256" key="4">
    <source>
        <dbReference type="ARBA" id="ARBA00022692"/>
    </source>
</evidence>
<dbReference type="GeneID" id="42306663"/>
<sequence length="241" mass="26952">MEPYASHECNMLMSYIIGECSKEERALFEKHLPSCLSCQKEVRELQEVWAMLPSHLEDTEVPEDLKAEVMDSIFNKETTIPKKQKTKWKPASLLSSLAVAILLAALVFALWDNIRMREHIATLEEQVTATTEIMKVYSLASTEQEMKLAKGTVQLVKQGKNKRIVANVEGLSATKGTEVYQVWLLHNGQRRSAGTFRVDSLGNGTLIYTMKNPDLPFDNIGITLEPDASGSQPRGKKVLGT</sequence>
<dbReference type="AlphaFoldDB" id="A0A0D1WNA5"/>
<evidence type="ECO:0000256" key="3">
    <source>
        <dbReference type="ARBA" id="ARBA00022475"/>
    </source>
</evidence>
<accession>A0A0D1WNA5</accession>
<gene>
    <name evidence="11" type="ORF">AF333_15955</name>
    <name evidence="12" type="ORF">SAMN04487909_11887</name>
</gene>
<evidence type="ECO:0000256" key="6">
    <source>
        <dbReference type="ARBA" id="ARBA00023136"/>
    </source>
</evidence>
<evidence type="ECO:0000313" key="14">
    <source>
        <dbReference type="Proteomes" id="UP000182836"/>
    </source>
</evidence>
<dbReference type="STRING" id="47500.AF333_15955"/>
<evidence type="ECO:0000313" key="12">
    <source>
        <dbReference type="EMBL" id="SDJ46980.1"/>
    </source>
</evidence>
<evidence type="ECO:0000256" key="7">
    <source>
        <dbReference type="ARBA" id="ARBA00029829"/>
    </source>
</evidence>
<dbReference type="EMBL" id="FNED01000018">
    <property type="protein sequence ID" value="SDJ46980.1"/>
    <property type="molecule type" value="Genomic_DNA"/>
</dbReference>
<dbReference type="OrthoDB" id="150725at2"/>
<dbReference type="InterPro" id="IPR051474">
    <property type="entry name" value="Anti-sigma-K/W_factor"/>
</dbReference>
<dbReference type="InterPro" id="IPR018764">
    <property type="entry name" value="RskA_C"/>
</dbReference>
<organism evidence="11 13">
    <name type="scientific">Aneurinibacillus migulanus</name>
    <name type="common">Bacillus migulanus</name>
    <dbReference type="NCBI Taxonomy" id="47500"/>
    <lineage>
        <taxon>Bacteria</taxon>
        <taxon>Bacillati</taxon>
        <taxon>Bacillota</taxon>
        <taxon>Bacilli</taxon>
        <taxon>Bacillales</taxon>
        <taxon>Paenibacillaceae</taxon>
        <taxon>Aneurinibacillus group</taxon>
        <taxon>Aneurinibacillus</taxon>
    </lineage>
</organism>
<dbReference type="PANTHER" id="PTHR37461:SF1">
    <property type="entry name" value="ANTI-SIGMA-K FACTOR RSKA"/>
    <property type="match status" value="1"/>
</dbReference>
<keyword evidence="5 9" id="KW-1133">Transmembrane helix</keyword>
<keyword evidence="13" id="KW-1185">Reference proteome</keyword>
<dbReference type="GO" id="GO:0006417">
    <property type="term" value="P:regulation of translation"/>
    <property type="evidence" value="ECO:0007669"/>
    <property type="project" value="TreeGrafter"/>
</dbReference>
<dbReference type="Pfam" id="PF10099">
    <property type="entry name" value="RskA_C"/>
    <property type="match status" value="1"/>
</dbReference>
<keyword evidence="4 9" id="KW-0812">Transmembrane</keyword>
<evidence type="ECO:0000256" key="5">
    <source>
        <dbReference type="ARBA" id="ARBA00022989"/>
    </source>
</evidence>
<dbReference type="PANTHER" id="PTHR37461">
    <property type="entry name" value="ANTI-SIGMA-K FACTOR RSKA"/>
    <property type="match status" value="1"/>
</dbReference>
<evidence type="ECO:0000256" key="1">
    <source>
        <dbReference type="ARBA" id="ARBA00004167"/>
    </source>
</evidence>
<dbReference type="EMBL" id="LGUG01000004">
    <property type="protein sequence ID" value="KON96746.1"/>
    <property type="molecule type" value="Genomic_DNA"/>
</dbReference>
<evidence type="ECO:0000313" key="13">
    <source>
        <dbReference type="Proteomes" id="UP000037269"/>
    </source>
</evidence>
<keyword evidence="6 9" id="KW-0472">Membrane</keyword>
<dbReference type="Proteomes" id="UP000182836">
    <property type="component" value="Unassembled WGS sequence"/>
</dbReference>
<reference evidence="11 13" key="1">
    <citation type="submission" date="2015-07" db="EMBL/GenBank/DDBJ databases">
        <title>Fjat-14205 dsm 2895.</title>
        <authorList>
            <person name="Liu B."/>
            <person name="Wang J."/>
            <person name="Zhu Y."/>
            <person name="Liu G."/>
            <person name="Chen Q."/>
            <person name="Chen Z."/>
            <person name="Lan J."/>
            <person name="Che J."/>
            <person name="Ge C."/>
            <person name="Shi H."/>
            <person name="Pan Z."/>
            <person name="Liu X."/>
        </authorList>
    </citation>
    <scope>NUCLEOTIDE SEQUENCE [LARGE SCALE GENOMIC DNA]</scope>
    <source>
        <strain evidence="11 13">DSM 2895</strain>
    </source>
</reference>
<evidence type="ECO:0000259" key="10">
    <source>
        <dbReference type="Pfam" id="PF10099"/>
    </source>
</evidence>
<evidence type="ECO:0000256" key="2">
    <source>
        <dbReference type="ARBA" id="ARBA00004236"/>
    </source>
</evidence>